<keyword evidence="2" id="KW-1185">Reference proteome</keyword>
<evidence type="ECO:0000313" key="1">
    <source>
        <dbReference type="EMBL" id="QNP56613.1"/>
    </source>
</evidence>
<sequence>MPVMTIHTATVKDLAIDRPTHGAGWDTEQVFLGPGDIVPNWVPADTIAHLLANRLIIEHAIAVEETKK</sequence>
<gene>
    <name evidence="1" type="ORF">H9L22_04170</name>
</gene>
<dbReference type="Proteomes" id="UP000516117">
    <property type="component" value="Chromosome"/>
</dbReference>
<dbReference type="EMBL" id="CP060789">
    <property type="protein sequence ID" value="QNP56613.1"/>
    <property type="molecule type" value="Genomic_DNA"/>
</dbReference>
<dbReference type="KEGG" id="tdf:H9L22_04170"/>
<dbReference type="RefSeq" id="WP_187721713.1">
    <property type="nucleotide sequence ID" value="NZ_BAABBL010000002.1"/>
</dbReference>
<protein>
    <submittedName>
        <fullName evidence="1">Uncharacterized protein</fullName>
    </submittedName>
</protein>
<evidence type="ECO:0000313" key="2">
    <source>
        <dbReference type="Proteomes" id="UP000516117"/>
    </source>
</evidence>
<name>A0A7H0H7U7_9ACTN</name>
<proteinExistence type="predicted"/>
<dbReference type="AlphaFoldDB" id="A0A7H0H7U7"/>
<reference evidence="1 2" key="1">
    <citation type="submission" date="2020-08" db="EMBL/GenBank/DDBJ databases">
        <title>Genome sequence of Tessaracoccus defluvii JCM 17540T.</title>
        <authorList>
            <person name="Hyun D.-W."/>
            <person name="Bae J.-W."/>
        </authorList>
    </citation>
    <scope>NUCLEOTIDE SEQUENCE [LARGE SCALE GENOMIC DNA]</scope>
    <source>
        <strain evidence="1 2">JCM 17540</strain>
    </source>
</reference>
<organism evidence="1 2">
    <name type="scientific">Tessaracoccus defluvii</name>
    <dbReference type="NCBI Taxonomy" id="1285901"/>
    <lineage>
        <taxon>Bacteria</taxon>
        <taxon>Bacillati</taxon>
        <taxon>Actinomycetota</taxon>
        <taxon>Actinomycetes</taxon>
        <taxon>Propionibacteriales</taxon>
        <taxon>Propionibacteriaceae</taxon>
        <taxon>Tessaracoccus</taxon>
    </lineage>
</organism>
<accession>A0A7H0H7U7</accession>